<organism evidence="1">
    <name type="scientific">marine sediment metagenome</name>
    <dbReference type="NCBI Taxonomy" id="412755"/>
    <lineage>
        <taxon>unclassified sequences</taxon>
        <taxon>metagenomes</taxon>
        <taxon>ecological metagenomes</taxon>
    </lineage>
</organism>
<protein>
    <submittedName>
        <fullName evidence="1">Uncharacterized protein</fullName>
    </submittedName>
</protein>
<dbReference type="EMBL" id="LAZR01000476">
    <property type="protein sequence ID" value="KKN67395.1"/>
    <property type="molecule type" value="Genomic_DNA"/>
</dbReference>
<dbReference type="GO" id="GO:0005694">
    <property type="term" value="C:chromosome"/>
    <property type="evidence" value="ECO:0007669"/>
    <property type="project" value="InterPro"/>
</dbReference>
<dbReference type="GO" id="GO:0003677">
    <property type="term" value="F:DNA binding"/>
    <property type="evidence" value="ECO:0007669"/>
    <property type="project" value="InterPro"/>
</dbReference>
<dbReference type="AlphaFoldDB" id="A0A0F9SEV7"/>
<proteinExistence type="predicted"/>
<evidence type="ECO:0000313" key="1">
    <source>
        <dbReference type="EMBL" id="KKN67395.1"/>
    </source>
</evidence>
<sequence length="364" mass="42583">MKEEFTEKLRLNKKNQEQLEVINSIIEEYARDGYVLTLRQLYYQLVSRDIIPNEQKEYAKLSTLLVKGRMAGVVDWDAIEDRIRVPNIPYSVDDIEDAIQDTIDQYRLNRQDGQDVYIELWVEKDALSGVLKRITHYYHINLMVNRGYSSCTAMHDAYERFVKKVAEGKKVVVLYLGDHDPSGLDMVRDITDRTREFLINSDELHELWHEKCMANNGNGTDDVSSLRGELEEEYLEYSDEKEKRQNEFIMDEDGDLFPNFAKMYACKLFDEQVEIRQIGLTTEQVKQYAPPPNPAKITDPRAKNYIAQFGNTSWEVDALKPEILHSLVREGVEGLIDMKLFKDQIKKEESDKGKLKKFFKEKKK</sequence>
<dbReference type="SUPFAM" id="SSF56726">
    <property type="entry name" value="DNA topoisomerase IV, alpha subunit"/>
    <property type="match status" value="1"/>
</dbReference>
<gene>
    <name evidence="1" type="ORF">LCGC14_0462590</name>
</gene>
<comment type="caution">
    <text evidence="1">The sequence shown here is derived from an EMBL/GenBank/DDBJ whole genome shotgun (WGS) entry which is preliminary data.</text>
</comment>
<accession>A0A0F9SEV7</accession>
<name>A0A0F9SEV7_9ZZZZ</name>
<dbReference type="InterPro" id="IPR036078">
    <property type="entry name" value="Spo11/TopoVI_A_sf"/>
</dbReference>
<reference evidence="1" key="1">
    <citation type="journal article" date="2015" name="Nature">
        <title>Complex archaea that bridge the gap between prokaryotes and eukaryotes.</title>
        <authorList>
            <person name="Spang A."/>
            <person name="Saw J.H."/>
            <person name="Jorgensen S.L."/>
            <person name="Zaremba-Niedzwiedzka K."/>
            <person name="Martijn J."/>
            <person name="Lind A.E."/>
            <person name="van Eijk R."/>
            <person name="Schleper C."/>
            <person name="Guy L."/>
            <person name="Ettema T.J."/>
        </authorList>
    </citation>
    <scope>NUCLEOTIDE SEQUENCE</scope>
</reference>